<dbReference type="AlphaFoldDB" id="A0A0J8TVW7"/>
<feature type="transmembrane region" description="Helical" evidence="7">
    <location>
        <begin position="102"/>
        <end position="124"/>
    </location>
</feature>
<evidence type="ECO:0000256" key="1">
    <source>
        <dbReference type="ARBA" id="ARBA00004651"/>
    </source>
</evidence>
<dbReference type="PANTHER" id="PTHR42718:SF46">
    <property type="entry name" value="BLR6921 PROTEIN"/>
    <property type="match status" value="1"/>
</dbReference>
<dbReference type="Proteomes" id="UP000037594">
    <property type="component" value="Unassembled WGS sequence"/>
</dbReference>
<reference evidence="10 12" key="2">
    <citation type="submission" date="2016-01" db="EMBL/GenBank/DDBJ databases">
        <title>The new phylogeny of the genus Mycobacterium.</title>
        <authorList>
            <person name="Tarcisio F."/>
            <person name="Conor M."/>
            <person name="Antonella G."/>
            <person name="Elisabetta G."/>
            <person name="Giulia F.S."/>
            <person name="Sara T."/>
            <person name="Anna F."/>
            <person name="Clotilde B."/>
            <person name="Roberto B."/>
            <person name="Veronica D.S."/>
            <person name="Fabio R."/>
            <person name="Monica P."/>
            <person name="Olivier J."/>
            <person name="Enrico T."/>
            <person name="Nicola S."/>
        </authorList>
    </citation>
    <scope>NUCLEOTIDE SEQUENCE [LARGE SCALE GENOMIC DNA]</scope>
    <source>
        <strain evidence="10 12">CCUG 50187</strain>
    </source>
</reference>
<dbReference type="Gene3D" id="1.20.1720.10">
    <property type="entry name" value="Multidrug resistance protein D"/>
    <property type="match status" value="1"/>
</dbReference>
<feature type="transmembrane region" description="Helical" evidence="7">
    <location>
        <begin position="76"/>
        <end position="96"/>
    </location>
</feature>
<evidence type="ECO:0000313" key="12">
    <source>
        <dbReference type="Proteomes" id="UP000193811"/>
    </source>
</evidence>
<feature type="transmembrane region" description="Helical" evidence="7">
    <location>
        <begin position="195"/>
        <end position="220"/>
    </location>
</feature>
<evidence type="ECO:0000313" key="11">
    <source>
        <dbReference type="Proteomes" id="UP000037594"/>
    </source>
</evidence>
<feature type="transmembrane region" description="Helical" evidence="7">
    <location>
        <begin position="226"/>
        <end position="243"/>
    </location>
</feature>
<evidence type="ECO:0000256" key="7">
    <source>
        <dbReference type="SAM" id="Phobius"/>
    </source>
</evidence>
<feature type="transmembrane region" description="Helical" evidence="7">
    <location>
        <begin position="424"/>
        <end position="442"/>
    </location>
</feature>
<comment type="caution">
    <text evidence="9">The sequence shown here is derived from an EMBL/GenBank/DDBJ whole genome shotgun (WGS) entry which is preliminary data.</text>
</comment>
<keyword evidence="4 7" id="KW-0812">Transmembrane</keyword>
<gene>
    <name evidence="9" type="ORF">ACT17_34365</name>
    <name evidence="10" type="ORF">AWB98_15535</name>
</gene>
<evidence type="ECO:0000259" key="8">
    <source>
        <dbReference type="PROSITE" id="PS50850"/>
    </source>
</evidence>
<dbReference type="InterPro" id="IPR036259">
    <property type="entry name" value="MFS_trans_sf"/>
</dbReference>
<evidence type="ECO:0000256" key="4">
    <source>
        <dbReference type="ARBA" id="ARBA00022692"/>
    </source>
</evidence>
<dbReference type="InterPro" id="IPR011701">
    <property type="entry name" value="MFS"/>
</dbReference>
<proteinExistence type="predicted"/>
<feature type="transmembrane region" description="Helical" evidence="7">
    <location>
        <begin position="297"/>
        <end position="318"/>
    </location>
</feature>
<dbReference type="InterPro" id="IPR020846">
    <property type="entry name" value="MFS_dom"/>
</dbReference>
<feature type="transmembrane region" description="Helical" evidence="7">
    <location>
        <begin position="354"/>
        <end position="372"/>
    </location>
</feature>
<keyword evidence="6 7" id="KW-0472">Membrane</keyword>
<name>A0A0J8TVW7_9MYCO</name>
<keyword evidence="2" id="KW-0813">Transport</keyword>
<keyword evidence="5 7" id="KW-1133">Transmembrane helix</keyword>
<dbReference type="OrthoDB" id="4325372at2"/>
<dbReference type="SUPFAM" id="SSF103473">
    <property type="entry name" value="MFS general substrate transporter"/>
    <property type="match status" value="1"/>
</dbReference>
<dbReference type="PATRIC" id="fig|451644.5.peg.7067"/>
<dbReference type="CDD" id="cd17321">
    <property type="entry name" value="MFS_MMR_MDR_like"/>
    <property type="match status" value="1"/>
</dbReference>
<sequence>MLMGAPGRWMPLAVASAAQLMMVLDVSVVNVAMPALQHDLDVSGAAVQWVASAYTLTFAGALLAGARLADVYGVRAVMLAGLVIFAAASVAGGVATAGPMVIAARAVQGLGAAVVSPATFTVLTRSYPEGALRTRAVAVWTGVSLVGGGLGSVVSGVLTDWLTWRSVLLINVPIGLIVGWLAWRHLNAADRLGTGRVDVIGAGLATFGLSAATLAVSGINDDRWDVFTAGLGVAAASAAGLAVQQRRSPQPLLPGPLLRNRTVLSANALTLLTSACFQIPIWLFLTYLMQQTLGYTALQAGLGFVPLTVITMLVGVSVTPRLLTRTTPPILIAAGALIAAAGLCWQAVAPHTSYSAAILAPAILIGIGGGLLNTPLGTAVTTGVAAEHAGAASGLMNTSKQFGGALGLAALAPLTLDYTTYRTAFVAMAAVMLTVAAATPLLHRRTRNQFASSGSEHTS</sequence>
<feature type="transmembrane region" description="Helical" evidence="7">
    <location>
        <begin position="330"/>
        <end position="348"/>
    </location>
</feature>
<dbReference type="Pfam" id="PF07690">
    <property type="entry name" value="MFS_1"/>
    <property type="match status" value="1"/>
</dbReference>
<accession>A0A0J8TVW7</accession>
<dbReference type="EMBL" id="LQOP01000016">
    <property type="protein sequence ID" value="ORV26269.1"/>
    <property type="molecule type" value="Genomic_DNA"/>
</dbReference>
<evidence type="ECO:0000256" key="5">
    <source>
        <dbReference type="ARBA" id="ARBA00022989"/>
    </source>
</evidence>
<evidence type="ECO:0000313" key="10">
    <source>
        <dbReference type="EMBL" id="ORV26269.1"/>
    </source>
</evidence>
<evidence type="ECO:0000256" key="3">
    <source>
        <dbReference type="ARBA" id="ARBA00022475"/>
    </source>
</evidence>
<comment type="subcellular location">
    <subcellularLocation>
        <location evidence="1">Cell membrane</location>
        <topology evidence="1">Multi-pass membrane protein</topology>
    </subcellularLocation>
</comment>
<dbReference type="PROSITE" id="PS50850">
    <property type="entry name" value="MFS"/>
    <property type="match status" value="1"/>
</dbReference>
<evidence type="ECO:0000256" key="2">
    <source>
        <dbReference type="ARBA" id="ARBA00022448"/>
    </source>
</evidence>
<evidence type="ECO:0000313" key="9">
    <source>
        <dbReference type="EMBL" id="KMV13606.1"/>
    </source>
</evidence>
<dbReference type="GO" id="GO:0022857">
    <property type="term" value="F:transmembrane transporter activity"/>
    <property type="evidence" value="ECO:0007669"/>
    <property type="project" value="InterPro"/>
</dbReference>
<feature type="transmembrane region" description="Helical" evidence="7">
    <location>
        <begin position="264"/>
        <end position="285"/>
    </location>
</feature>
<feature type="domain" description="Major facilitator superfamily (MFS) profile" evidence="8">
    <location>
        <begin position="11"/>
        <end position="447"/>
    </location>
</feature>
<evidence type="ECO:0000256" key="6">
    <source>
        <dbReference type="ARBA" id="ARBA00023136"/>
    </source>
</evidence>
<keyword evidence="3" id="KW-1003">Cell membrane</keyword>
<feature type="transmembrane region" description="Helical" evidence="7">
    <location>
        <begin position="45"/>
        <end position="64"/>
    </location>
</feature>
<dbReference type="GO" id="GO:0005886">
    <property type="term" value="C:plasma membrane"/>
    <property type="evidence" value="ECO:0007669"/>
    <property type="project" value="UniProtKB-SubCell"/>
</dbReference>
<feature type="transmembrane region" description="Helical" evidence="7">
    <location>
        <begin position="12"/>
        <end position="33"/>
    </location>
</feature>
<keyword evidence="12" id="KW-1185">Reference proteome</keyword>
<dbReference type="Gene3D" id="1.20.1250.20">
    <property type="entry name" value="MFS general substrate transporter like domains"/>
    <property type="match status" value="1"/>
</dbReference>
<dbReference type="PANTHER" id="PTHR42718">
    <property type="entry name" value="MAJOR FACILITATOR SUPERFAMILY MULTIDRUG TRANSPORTER MFSC"/>
    <property type="match status" value="1"/>
</dbReference>
<dbReference type="Proteomes" id="UP000193811">
    <property type="component" value="Unassembled WGS sequence"/>
</dbReference>
<dbReference type="EMBL" id="LFOD01000086">
    <property type="protein sequence ID" value="KMV13606.1"/>
    <property type="molecule type" value="Genomic_DNA"/>
</dbReference>
<reference evidence="9 11" key="1">
    <citation type="submission" date="2015-06" db="EMBL/GenBank/DDBJ databases">
        <title>Genome sequence of Mycobacterium conceptionense strain MLE.</title>
        <authorList>
            <person name="Greninger A.L."/>
            <person name="Cunningham G."/>
            <person name="Chiu C.Y."/>
            <person name="Miller S."/>
        </authorList>
    </citation>
    <scope>NUCLEOTIDE SEQUENCE [LARGE SCALE GENOMIC DNA]</scope>
    <source>
        <strain evidence="9 11">MLE</strain>
    </source>
</reference>
<protein>
    <submittedName>
        <fullName evidence="9">Multidrug transporter</fullName>
    </submittedName>
</protein>
<organism evidence="9 11">
    <name type="scientific">Mycolicibacterium conceptionense</name>
    <dbReference type="NCBI Taxonomy" id="451644"/>
    <lineage>
        <taxon>Bacteria</taxon>
        <taxon>Bacillati</taxon>
        <taxon>Actinomycetota</taxon>
        <taxon>Actinomycetes</taxon>
        <taxon>Mycobacteriales</taxon>
        <taxon>Mycobacteriaceae</taxon>
        <taxon>Mycolicibacterium</taxon>
    </lineage>
</organism>
<feature type="transmembrane region" description="Helical" evidence="7">
    <location>
        <begin position="164"/>
        <end position="183"/>
    </location>
</feature>
<feature type="transmembrane region" description="Helical" evidence="7">
    <location>
        <begin position="136"/>
        <end position="158"/>
    </location>
</feature>